<dbReference type="InterPro" id="IPR011333">
    <property type="entry name" value="SKP1/BTB/POZ_sf"/>
</dbReference>
<dbReference type="Gene3D" id="3.30.710.10">
    <property type="entry name" value="Potassium Channel Kv1.1, Chain A"/>
    <property type="match status" value="1"/>
</dbReference>
<protein>
    <recommendedName>
        <fullName evidence="3">BTB domain-containing protein</fullName>
    </recommendedName>
</protein>
<organism evidence="1 2">
    <name type="scientific">Extremus antarcticus</name>
    <dbReference type="NCBI Taxonomy" id="702011"/>
    <lineage>
        <taxon>Eukaryota</taxon>
        <taxon>Fungi</taxon>
        <taxon>Dikarya</taxon>
        <taxon>Ascomycota</taxon>
        <taxon>Pezizomycotina</taxon>
        <taxon>Dothideomycetes</taxon>
        <taxon>Dothideomycetidae</taxon>
        <taxon>Mycosphaerellales</taxon>
        <taxon>Extremaceae</taxon>
        <taxon>Extremus</taxon>
    </lineage>
</organism>
<dbReference type="EMBL" id="JAWDJX010000065">
    <property type="protein sequence ID" value="KAK3047247.1"/>
    <property type="molecule type" value="Genomic_DNA"/>
</dbReference>
<comment type="caution">
    <text evidence="1">The sequence shown here is derived from an EMBL/GenBank/DDBJ whole genome shotgun (WGS) entry which is preliminary data.</text>
</comment>
<dbReference type="CDD" id="cd18186">
    <property type="entry name" value="BTB_POZ_ZBTB_KLHL-like"/>
    <property type="match status" value="1"/>
</dbReference>
<evidence type="ECO:0008006" key="3">
    <source>
        <dbReference type="Google" id="ProtNLM"/>
    </source>
</evidence>
<dbReference type="Proteomes" id="UP001271007">
    <property type="component" value="Unassembled WGS sequence"/>
</dbReference>
<evidence type="ECO:0000313" key="1">
    <source>
        <dbReference type="EMBL" id="KAK3047247.1"/>
    </source>
</evidence>
<dbReference type="AlphaFoldDB" id="A0AAJ0G523"/>
<dbReference type="PANTHER" id="PTHR47843:SF2">
    <property type="entry name" value="BTB DOMAIN-CONTAINING PROTEIN"/>
    <property type="match status" value="1"/>
</dbReference>
<proteinExistence type="predicted"/>
<gene>
    <name evidence="1" type="ORF">LTR09_011347</name>
</gene>
<reference evidence="1" key="1">
    <citation type="submission" date="2023-04" db="EMBL/GenBank/DDBJ databases">
        <title>Black Yeasts Isolated from many extreme environments.</title>
        <authorList>
            <person name="Coleine C."/>
            <person name="Stajich J.E."/>
            <person name="Selbmann L."/>
        </authorList>
    </citation>
    <scope>NUCLEOTIDE SEQUENCE</scope>
    <source>
        <strain evidence="1">CCFEE 5312</strain>
    </source>
</reference>
<dbReference type="SUPFAM" id="SSF54695">
    <property type="entry name" value="POZ domain"/>
    <property type="match status" value="1"/>
</dbReference>
<accession>A0AAJ0G523</accession>
<keyword evidence="2" id="KW-1185">Reference proteome</keyword>
<sequence>MVVHANKPALLTVLAGPDQSKFIVHKTLICKRSDFFQAACARGGWKEAIEKIVRLPEIDEDIFRIYDRFICHGVIRLLSPLPSTRKHDPSPSRNADQFFDLVVHAYALAEVIQDATFCNALADETQAIMTQHSTIGSACTIETLCEKVSLSSKLTMLFVHKWAGLYFSKTHESTHRPAGKELPVEFVVRIVRVLVARDEWQWLEG</sequence>
<dbReference type="PANTHER" id="PTHR47843">
    <property type="entry name" value="BTB DOMAIN-CONTAINING PROTEIN-RELATED"/>
    <property type="match status" value="1"/>
</dbReference>
<name>A0AAJ0G523_9PEZI</name>
<evidence type="ECO:0000313" key="2">
    <source>
        <dbReference type="Proteomes" id="UP001271007"/>
    </source>
</evidence>